<evidence type="ECO:0000256" key="1">
    <source>
        <dbReference type="SAM" id="Phobius"/>
    </source>
</evidence>
<sequence>MRKVFTKYLFFVFLFPILLLIILYSFSTESVIGTYGVNRRINFGGIDIDGILKNPIYNSSVFIFTYPIYLLGYFIIFILRRFTDFIYSLTHFTIFIANYFLLSIDAESRVLILLTIIGFVFFILNIFKTIKNPSTINKQPSTI</sequence>
<dbReference type="Proteomes" id="UP000028623">
    <property type="component" value="Unassembled WGS sequence"/>
</dbReference>
<keyword evidence="1" id="KW-0812">Transmembrane</keyword>
<dbReference type="STRING" id="421072.SAMN04488097_3078"/>
<keyword evidence="3" id="KW-1185">Reference proteome</keyword>
<feature type="transmembrane region" description="Helical" evidence="1">
    <location>
        <begin position="110"/>
        <end position="127"/>
    </location>
</feature>
<proteinExistence type="predicted"/>
<dbReference type="AlphaFoldDB" id="A0A085BJC7"/>
<gene>
    <name evidence="2" type="ORF">IO89_05825</name>
</gene>
<keyword evidence="1" id="KW-1133">Transmembrane helix</keyword>
<reference evidence="2 3" key="1">
    <citation type="submission" date="2014-07" db="EMBL/GenBank/DDBJ databases">
        <title>Epilithonimonas lactis LMG 22401 Genome.</title>
        <authorList>
            <person name="Pipes S.E."/>
            <person name="Stropko S.J."/>
        </authorList>
    </citation>
    <scope>NUCLEOTIDE SEQUENCE [LARGE SCALE GENOMIC DNA]</scope>
    <source>
        <strain evidence="2 3">LMG 24401</strain>
    </source>
</reference>
<accession>A0A085BJC7</accession>
<dbReference type="EMBL" id="JPLY01000002">
    <property type="protein sequence ID" value="KFC22572.1"/>
    <property type="molecule type" value="Genomic_DNA"/>
</dbReference>
<evidence type="ECO:0000313" key="2">
    <source>
        <dbReference type="EMBL" id="KFC22572.1"/>
    </source>
</evidence>
<feature type="transmembrane region" description="Helical" evidence="1">
    <location>
        <begin position="86"/>
        <end position="104"/>
    </location>
</feature>
<organism evidence="2 3">
    <name type="scientific">Epilithonimonas lactis</name>
    <dbReference type="NCBI Taxonomy" id="421072"/>
    <lineage>
        <taxon>Bacteria</taxon>
        <taxon>Pseudomonadati</taxon>
        <taxon>Bacteroidota</taxon>
        <taxon>Flavobacteriia</taxon>
        <taxon>Flavobacteriales</taxon>
        <taxon>Weeksellaceae</taxon>
        <taxon>Chryseobacterium group</taxon>
        <taxon>Epilithonimonas</taxon>
    </lineage>
</organism>
<protein>
    <submittedName>
        <fullName evidence="2">Uncharacterized protein</fullName>
    </submittedName>
</protein>
<evidence type="ECO:0000313" key="3">
    <source>
        <dbReference type="Proteomes" id="UP000028623"/>
    </source>
</evidence>
<feature type="transmembrane region" description="Helical" evidence="1">
    <location>
        <begin position="61"/>
        <end position="79"/>
    </location>
</feature>
<keyword evidence="1" id="KW-0472">Membrane</keyword>
<name>A0A085BJC7_9FLAO</name>
<comment type="caution">
    <text evidence="2">The sequence shown here is derived from an EMBL/GenBank/DDBJ whole genome shotgun (WGS) entry which is preliminary data.</text>
</comment>
<feature type="transmembrane region" description="Helical" evidence="1">
    <location>
        <begin position="7"/>
        <end position="26"/>
    </location>
</feature>